<dbReference type="InterPro" id="IPR029071">
    <property type="entry name" value="Ubiquitin-like_domsf"/>
</dbReference>
<dbReference type="InterPro" id="IPR000626">
    <property type="entry name" value="Ubiquitin-like_dom"/>
</dbReference>
<gene>
    <name evidence="3" type="ORF">Bpfe_000797</name>
</gene>
<evidence type="ECO:0000313" key="4">
    <source>
        <dbReference type="Proteomes" id="UP001233172"/>
    </source>
</evidence>
<feature type="domain" description="Ubiquitin-like" evidence="2">
    <location>
        <begin position="124"/>
        <end position="202"/>
    </location>
</feature>
<feature type="compositionally biased region" description="Polar residues" evidence="1">
    <location>
        <begin position="101"/>
        <end position="110"/>
    </location>
</feature>
<dbReference type="SUPFAM" id="SSF54236">
    <property type="entry name" value="Ubiquitin-like"/>
    <property type="match status" value="1"/>
</dbReference>
<protein>
    <submittedName>
        <fullName evidence="3">Gamma-gliadin</fullName>
    </submittedName>
</protein>
<proteinExistence type="predicted"/>
<dbReference type="PROSITE" id="PS50053">
    <property type="entry name" value="UBIQUITIN_2"/>
    <property type="match status" value="1"/>
</dbReference>
<evidence type="ECO:0000259" key="2">
    <source>
        <dbReference type="PROSITE" id="PS50053"/>
    </source>
</evidence>
<reference evidence="3" key="1">
    <citation type="journal article" date="2023" name="PLoS Negl. Trop. Dis.">
        <title>A genome sequence for Biomphalaria pfeifferi, the major vector snail for the human-infecting parasite Schistosoma mansoni.</title>
        <authorList>
            <person name="Bu L."/>
            <person name="Lu L."/>
            <person name="Laidemitt M.R."/>
            <person name="Zhang S.M."/>
            <person name="Mutuku M."/>
            <person name="Mkoji G."/>
            <person name="Steinauer M."/>
            <person name="Loker E.S."/>
        </authorList>
    </citation>
    <scope>NUCLEOTIDE SEQUENCE</scope>
    <source>
        <strain evidence="3">KasaAsao</strain>
    </source>
</reference>
<dbReference type="SMART" id="SM00213">
    <property type="entry name" value="UBQ"/>
    <property type="match status" value="1"/>
</dbReference>
<dbReference type="EMBL" id="JASAOG010000002">
    <property type="protein sequence ID" value="KAK0069620.1"/>
    <property type="molecule type" value="Genomic_DNA"/>
</dbReference>
<organism evidence="3 4">
    <name type="scientific">Biomphalaria pfeifferi</name>
    <name type="common">Bloodfluke planorb</name>
    <name type="synonym">Freshwater snail</name>
    <dbReference type="NCBI Taxonomy" id="112525"/>
    <lineage>
        <taxon>Eukaryota</taxon>
        <taxon>Metazoa</taxon>
        <taxon>Spiralia</taxon>
        <taxon>Lophotrochozoa</taxon>
        <taxon>Mollusca</taxon>
        <taxon>Gastropoda</taxon>
        <taxon>Heterobranchia</taxon>
        <taxon>Euthyneura</taxon>
        <taxon>Panpulmonata</taxon>
        <taxon>Hygrophila</taxon>
        <taxon>Lymnaeoidea</taxon>
        <taxon>Planorbidae</taxon>
        <taxon>Biomphalaria</taxon>
    </lineage>
</organism>
<name>A0AAD8FMD7_BIOPF</name>
<comment type="caution">
    <text evidence="3">The sequence shown here is derived from an EMBL/GenBank/DDBJ whole genome shotgun (WGS) entry which is preliminary data.</text>
</comment>
<reference evidence="3" key="2">
    <citation type="submission" date="2023-04" db="EMBL/GenBank/DDBJ databases">
        <authorList>
            <person name="Bu L."/>
            <person name="Lu L."/>
            <person name="Laidemitt M.R."/>
            <person name="Zhang S.M."/>
            <person name="Mutuku M."/>
            <person name="Mkoji G."/>
            <person name="Steinauer M."/>
            <person name="Loker E.S."/>
        </authorList>
    </citation>
    <scope>NUCLEOTIDE SEQUENCE</scope>
    <source>
        <strain evidence="3">KasaAsao</strain>
        <tissue evidence="3">Whole Snail</tissue>
    </source>
</reference>
<dbReference type="Pfam" id="PF00240">
    <property type="entry name" value="ubiquitin"/>
    <property type="match status" value="1"/>
</dbReference>
<dbReference type="InterPro" id="IPR019956">
    <property type="entry name" value="Ubiquitin_dom"/>
</dbReference>
<dbReference type="Proteomes" id="UP001233172">
    <property type="component" value="Unassembled WGS sequence"/>
</dbReference>
<evidence type="ECO:0000313" key="3">
    <source>
        <dbReference type="EMBL" id="KAK0069620.1"/>
    </source>
</evidence>
<evidence type="ECO:0000256" key="1">
    <source>
        <dbReference type="SAM" id="MobiDB-lite"/>
    </source>
</evidence>
<dbReference type="PRINTS" id="PR00348">
    <property type="entry name" value="UBIQUITIN"/>
</dbReference>
<dbReference type="Gene3D" id="3.10.20.90">
    <property type="entry name" value="Phosphatidylinositol 3-kinase Catalytic Subunit, Chain A, domain 1"/>
    <property type="match status" value="1"/>
</dbReference>
<sequence>MHREIPQIGLSNLSPAQQKERLTSLLPHNNQLLKLLHTILSRKLSHNNLTCTQQPPQHAAPQQPAIKTTPYHLVQEAVPQQPHLHTTPRQPPQQAIPQQPVEHTTAQQPGQHAVPQRPVQADKIQLLIKNFSDSKNYAIRVSPTTLIQDFMNLIADTIKGYIPNSQQMLTYAGKVLESGKTIADYVIQSNQTIYLTGRLRGG</sequence>
<accession>A0AAD8FMD7</accession>
<keyword evidence="4" id="KW-1185">Reference proteome</keyword>
<feature type="region of interest" description="Disordered" evidence="1">
    <location>
        <begin position="81"/>
        <end position="118"/>
    </location>
</feature>
<dbReference type="AlphaFoldDB" id="A0AAD8FMD7"/>